<dbReference type="PANTHER" id="PTHR43775:SF51">
    <property type="entry name" value="INACTIVE PHENOLPHTHIOCEROL SYNTHESIS POLYKETIDE SYNTHASE TYPE I PKS1-RELATED"/>
    <property type="match status" value="1"/>
</dbReference>
<dbReference type="InterPro" id="IPR001227">
    <property type="entry name" value="Ac_transferase_dom_sf"/>
</dbReference>
<dbReference type="Pfam" id="PF00550">
    <property type="entry name" value="PP-binding"/>
    <property type="match status" value="1"/>
</dbReference>
<dbReference type="SUPFAM" id="SSF52151">
    <property type="entry name" value="FabD/lysophospholipase-like"/>
    <property type="match status" value="1"/>
</dbReference>
<accession>A0ABQ2XY70</accession>
<evidence type="ECO:0000313" key="9">
    <source>
        <dbReference type="Proteomes" id="UP000617743"/>
    </source>
</evidence>
<dbReference type="SMART" id="SM01294">
    <property type="entry name" value="PKS_PP_betabranch"/>
    <property type="match status" value="1"/>
</dbReference>
<dbReference type="SUPFAM" id="SSF47336">
    <property type="entry name" value="ACP-like"/>
    <property type="match status" value="1"/>
</dbReference>
<dbReference type="SMART" id="SM00827">
    <property type="entry name" value="PKS_AT"/>
    <property type="match status" value="1"/>
</dbReference>
<keyword evidence="9" id="KW-1185">Reference proteome</keyword>
<dbReference type="Pfam" id="PF00698">
    <property type="entry name" value="Acyl_transf_1"/>
    <property type="match status" value="1"/>
</dbReference>
<dbReference type="PANTHER" id="PTHR43775">
    <property type="entry name" value="FATTY ACID SYNTHASE"/>
    <property type="match status" value="1"/>
</dbReference>
<dbReference type="Pfam" id="PF08659">
    <property type="entry name" value="KR"/>
    <property type="match status" value="1"/>
</dbReference>
<dbReference type="CDD" id="cd08952">
    <property type="entry name" value="KR_1_SDR_x"/>
    <property type="match status" value="1"/>
</dbReference>
<dbReference type="SMART" id="SM00823">
    <property type="entry name" value="PKS_PP"/>
    <property type="match status" value="1"/>
</dbReference>
<dbReference type="InterPro" id="IPR036291">
    <property type="entry name" value="NAD(P)-bd_dom_sf"/>
</dbReference>
<dbReference type="SUPFAM" id="SSF55048">
    <property type="entry name" value="Probable ACP-binding domain of malonyl-CoA ACP transacylase"/>
    <property type="match status" value="1"/>
</dbReference>
<dbReference type="Gene3D" id="6.10.140.1830">
    <property type="match status" value="1"/>
</dbReference>
<dbReference type="Gene3D" id="1.10.1200.10">
    <property type="entry name" value="ACP-like"/>
    <property type="match status" value="1"/>
</dbReference>
<evidence type="ECO:0000256" key="4">
    <source>
        <dbReference type="ARBA" id="ARBA00023194"/>
    </source>
</evidence>
<evidence type="ECO:0000256" key="2">
    <source>
        <dbReference type="ARBA" id="ARBA00022553"/>
    </source>
</evidence>
<dbReference type="Proteomes" id="UP000617743">
    <property type="component" value="Unassembled WGS sequence"/>
</dbReference>
<dbReference type="InterPro" id="IPR041618">
    <property type="entry name" value="PKS_DE"/>
</dbReference>
<gene>
    <name evidence="8" type="ORF">GCM10010383_78400</name>
</gene>
<dbReference type="InterPro" id="IPR020806">
    <property type="entry name" value="PKS_PP-bd"/>
</dbReference>
<dbReference type="InterPro" id="IPR009081">
    <property type="entry name" value="PP-bd_ACP"/>
</dbReference>
<comment type="caution">
    <text evidence="8">The sequence shown here is derived from an EMBL/GenBank/DDBJ whole genome shotgun (WGS) entry which is preliminary data.</text>
</comment>
<evidence type="ECO:0000256" key="1">
    <source>
        <dbReference type="ARBA" id="ARBA00022450"/>
    </source>
</evidence>
<dbReference type="InterPro" id="IPR016035">
    <property type="entry name" value="Acyl_Trfase/lysoPLipase"/>
</dbReference>
<dbReference type="InterPro" id="IPR050091">
    <property type="entry name" value="PKS_NRPS_Biosynth_Enz"/>
</dbReference>
<organism evidence="8 9">
    <name type="scientific">Streptomyces lomondensis</name>
    <dbReference type="NCBI Taxonomy" id="68229"/>
    <lineage>
        <taxon>Bacteria</taxon>
        <taxon>Bacillati</taxon>
        <taxon>Actinomycetota</taxon>
        <taxon>Actinomycetes</taxon>
        <taxon>Kitasatosporales</taxon>
        <taxon>Streptomycetaceae</taxon>
        <taxon>Streptomyces</taxon>
    </lineage>
</organism>
<dbReference type="Gene3D" id="3.40.50.720">
    <property type="entry name" value="NAD(P)-binding Rossmann-like Domain"/>
    <property type="match status" value="1"/>
</dbReference>
<keyword evidence="5" id="KW-0511">Multifunctional enzyme</keyword>
<dbReference type="Gene3D" id="3.40.366.10">
    <property type="entry name" value="Malonyl-Coenzyme A Acyl Carrier Protein, domain 2"/>
    <property type="match status" value="1"/>
</dbReference>
<keyword evidence="2" id="KW-0597">Phosphoprotein</keyword>
<dbReference type="EMBL" id="BMWC01000028">
    <property type="protein sequence ID" value="GGX36683.1"/>
    <property type="molecule type" value="Genomic_DNA"/>
</dbReference>
<dbReference type="InterPro" id="IPR014043">
    <property type="entry name" value="Acyl_transferase_dom"/>
</dbReference>
<dbReference type="InterPro" id="IPR006162">
    <property type="entry name" value="Ppantetheine_attach_site"/>
</dbReference>
<dbReference type="PROSITE" id="PS50075">
    <property type="entry name" value="CARRIER"/>
    <property type="match status" value="1"/>
</dbReference>
<reference evidence="9" key="1">
    <citation type="journal article" date="2019" name="Int. J. Syst. Evol. Microbiol.">
        <title>The Global Catalogue of Microorganisms (GCM) 10K type strain sequencing project: providing services to taxonomists for standard genome sequencing and annotation.</title>
        <authorList>
            <consortium name="The Broad Institute Genomics Platform"/>
            <consortium name="The Broad Institute Genome Sequencing Center for Infectious Disease"/>
            <person name="Wu L."/>
            <person name="Ma J."/>
        </authorList>
    </citation>
    <scope>NUCLEOTIDE SEQUENCE [LARGE SCALE GENOMIC DNA]</scope>
    <source>
        <strain evidence="9">JCM 4866</strain>
    </source>
</reference>
<keyword evidence="3" id="KW-0808">Transferase</keyword>
<proteinExistence type="predicted"/>
<dbReference type="PROSITE" id="PS00012">
    <property type="entry name" value="PHOSPHOPANTETHEINE"/>
    <property type="match status" value="1"/>
</dbReference>
<evidence type="ECO:0000256" key="5">
    <source>
        <dbReference type="ARBA" id="ARBA00023268"/>
    </source>
</evidence>
<name>A0ABQ2XY70_9ACTN</name>
<dbReference type="SUPFAM" id="SSF51735">
    <property type="entry name" value="NAD(P)-binding Rossmann-fold domains"/>
    <property type="match status" value="2"/>
</dbReference>
<evidence type="ECO:0000313" key="8">
    <source>
        <dbReference type="EMBL" id="GGX36683.1"/>
    </source>
</evidence>
<feature type="domain" description="Carrier" evidence="7">
    <location>
        <begin position="836"/>
        <end position="911"/>
    </location>
</feature>
<evidence type="ECO:0000256" key="3">
    <source>
        <dbReference type="ARBA" id="ARBA00022679"/>
    </source>
</evidence>
<protein>
    <recommendedName>
        <fullName evidence="7">Carrier domain-containing protein</fullName>
    </recommendedName>
</protein>
<dbReference type="SMART" id="SM00822">
    <property type="entry name" value="PKS_KR"/>
    <property type="match status" value="1"/>
</dbReference>
<keyword evidence="6" id="KW-0012">Acyltransferase</keyword>
<dbReference type="InterPro" id="IPR036736">
    <property type="entry name" value="ACP-like_sf"/>
</dbReference>
<dbReference type="Pfam" id="PF18369">
    <property type="entry name" value="PKS_DE"/>
    <property type="match status" value="1"/>
</dbReference>
<evidence type="ECO:0000256" key="6">
    <source>
        <dbReference type="ARBA" id="ARBA00023315"/>
    </source>
</evidence>
<dbReference type="InterPro" id="IPR057326">
    <property type="entry name" value="KR_dom"/>
</dbReference>
<dbReference type="InterPro" id="IPR013968">
    <property type="entry name" value="PKS_KR"/>
</dbReference>
<dbReference type="InterPro" id="IPR016036">
    <property type="entry name" value="Malonyl_transacylase_ACP-bd"/>
</dbReference>
<keyword evidence="1" id="KW-0596">Phosphopantetheine</keyword>
<sequence length="992" mass="103230">MEPAAVIGHSQGEIAAAVVAGGLSLEDGARVVALRSRALLALSGGGGMVSVSLPVAEVRERLAAWEGRISVAAVNGPSSVVVSGEPEALEELLASCTEQDIRAKKIAVDYASHSAQVELIEAELAELLAGVTPTSGQVPFYSTLTGGLLDDTTGLDGGYWYRNLRSTVEFEQAVRAAAGDGLGVFIEVSPHPVLNLGLQETFDAAGSEAVALGTLRRNEDEARRFMTSLAEAHVHGVELDWQAVFAGQQATHVDLPTYPFQRQRYWPEAMALPVAGPVDPADAQFWEAVEQGDLAALAATLDLEEVPGSPLGEVLPALSSWRRQRRETVAADSWRYRISWKPLTENTASLSGTWLLVAPGTGAGGDAVEAVAEGLREQGAEVVRCMPGDVLDRATLAGELTEALGDRTAVAGVLSLCALDEEPAPGLPEATAGLVATLVLTQALGDADVTAPLWCLTRGAVSTGPADVPARPAQAQVWGLGRVAALEHPDRWGGLIDLPEVLDERAVARLGALLAAGGDEDQLAVRSAGVFARRLLPAPTTASGRAWEPEGTVLLTGGTGAIGVRAARWLGGSGADHIVLIGRRGLRAPGAERLRDELAETGVRVTIAACDVADREELTALVSKLTADGERITAVLHAAGELDDGVVDALTPERLAHALRAKVAGARNLHEATRELDLSAFVLFSGVAGTVGGAGQGAFAAAGAYLDAFAEHRGDLGLAATSLAWGPWAEGGPALDDDTFLERASRRGLAALPTGSALTALCRAVAQDGPAQVVADIAWDRFGPALTAARPSPLIGDVPQMREIARAAEQAGGTGADDAAEFRRAVAELSDVELGQMLLELVRTEAAGALGYTDVEAIGPKRPFRDLGFESLTAVELRNRLSTRTGLRLPVTLAFDHPTPVILAGFLKSEAGRDAEPQAVPVLAELDRLEASLATLSADRTARLRITARLRDILAGWDEEPAGGDGAAVAEKLQSASADEVLAFIDNELGAS</sequence>
<evidence type="ECO:0000259" key="7">
    <source>
        <dbReference type="PROSITE" id="PS50075"/>
    </source>
</evidence>
<dbReference type="Gene3D" id="3.30.70.3290">
    <property type="match status" value="1"/>
</dbReference>
<keyword evidence="4" id="KW-0045">Antibiotic biosynthesis</keyword>